<evidence type="ECO:0000256" key="2">
    <source>
        <dbReference type="ARBA" id="ARBA00005165"/>
    </source>
</evidence>
<feature type="binding site" evidence="10">
    <location>
        <position position="175"/>
    </location>
    <ligand>
        <name>2-[(2R,5Z)-2-carboxy-4-methylthiazol-5(2H)-ylidene]ethyl phosphate</name>
        <dbReference type="ChEBI" id="CHEBI:62899"/>
    </ligand>
</feature>
<gene>
    <name evidence="10" type="primary">thiE</name>
    <name evidence="14" type="ORF">AXF15_10045</name>
</gene>
<evidence type="ECO:0000256" key="11">
    <source>
        <dbReference type="RuleBase" id="RU003826"/>
    </source>
</evidence>
<organism evidence="14 15">
    <name type="scientific">Desulfomicrobium orale DSM 12838</name>
    <dbReference type="NCBI Taxonomy" id="888061"/>
    <lineage>
        <taxon>Bacteria</taxon>
        <taxon>Pseudomonadati</taxon>
        <taxon>Thermodesulfobacteriota</taxon>
        <taxon>Desulfovibrionia</taxon>
        <taxon>Desulfovibrionales</taxon>
        <taxon>Desulfomicrobiaceae</taxon>
        <taxon>Desulfomicrobium</taxon>
    </lineage>
</organism>
<dbReference type="Proteomes" id="UP000063964">
    <property type="component" value="Chromosome"/>
</dbReference>
<evidence type="ECO:0000256" key="6">
    <source>
        <dbReference type="ARBA" id="ARBA00022977"/>
    </source>
</evidence>
<sequence length="221" mass="24060">MISGRELVVRFIRQGGLYGLTAEKFSLGRSNEEVVRAMLDAGVRLVQYREKTKKMGKKLEECLSLRELTRKAGAAFIINDDIDLAMLVEADGVHVGQEDLPVAAVRRLVGENMAIGLSTHAPEEARAAKKAGADYIGVGPIFATQTKDDVCAPVGLGYLDFVVREMDMPFVAIGGIKEHNLRDVAAHGACCFALVTEIVEAPDIQDRVRRLHAAIRDTSGR</sequence>
<comment type="pathway">
    <text evidence="2 10 12">Cofactor biosynthesis; thiamine diphosphate biosynthesis; thiamine phosphate from 4-amino-2-methyl-5-diphosphomethylpyrimidine and 4-methyl-5-(2-phosphoethyl)-thiazole: step 1/1.</text>
</comment>
<evidence type="ECO:0000256" key="7">
    <source>
        <dbReference type="ARBA" id="ARBA00047334"/>
    </source>
</evidence>
<dbReference type="GO" id="GO:0004789">
    <property type="term" value="F:thiamine-phosphate diphosphorylase activity"/>
    <property type="evidence" value="ECO:0007669"/>
    <property type="project" value="UniProtKB-UniRule"/>
</dbReference>
<evidence type="ECO:0000313" key="15">
    <source>
        <dbReference type="Proteomes" id="UP000063964"/>
    </source>
</evidence>
<dbReference type="AlphaFoldDB" id="A0A0X8JRW9"/>
<dbReference type="InterPro" id="IPR034291">
    <property type="entry name" value="TMP_synthase"/>
</dbReference>
<evidence type="ECO:0000256" key="3">
    <source>
        <dbReference type="ARBA" id="ARBA00022679"/>
    </source>
</evidence>
<comment type="catalytic activity">
    <reaction evidence="8 10 11">
        <text>2-(2-carboxy-4-methylthiazol-5-yl)ethyl phosphate + 4-amino-2-methyl-5-(diphosphooxymethyl)pyrimidine + 2 H(+) = thiamine phosphate + CO2 + diphosphate</text>
        <dbReference type="Rhea" id="RHEA:47848"/>
        <dbReference type="ChEBI" id="CHEBI:15378"/>
        <dbReference type="ChEBI" id="CHEBI:16526"/>
        <dbReference type="ChEBI" id="CHEBI:33019"/>
        <dbReference type="ChEBI" id="CHEBI:37575"/>
        <dbReference type="ChEBI" id="CHEBI:57841"/>
        <dbReference type="ChEBI" id="CHEBI:62890"/>
        <dbReference type="EC" id="2.5.1.3"/>
    </reaction>
</comment>
<dbReference type="InterPro" id="IPR036206">
    <property type="entry name" value="ThiamineP_synth_sf"/>
</dbReference>
<dbReference type="UniPathway" id="UPA00060">
    <property type="reaction ID" value="UER00141"/>
</dbReference>
<dbReference type="EC" id="2.5.1.3" evidence="10"/>
<dbReference type="GO" id="GO:0009228">
    <property type="term" value="P:thiamine biosynthetic process"/>
    <property type="evidence" value="ECO:0007669"/>
    <property type="project" value="UniProtKB-KW"/>
</dbReference>
<feature type="binding site" evidence="10">
    <location>
        <position position="99"/>
    </location>
    <ligand>
        <name>Mg(2+)</name>
        <dbReference type="ChEBI" id="CHEBI:18420"/>
    </ligand>
</feature>
<dbReference type="Pfam" id="PF02581">
    <property type="entry name" value="TMP-TENI"/>
    <property type="match status" value="1"/>
</dbReference>
<evidence type="ECO:0000256" key="9">
    <source>
        <dbReference type="ARBA" id="ARBA00047883"/>
    </source>
</evidence>
<dbReference type="Gene3D" id="3.20.20.70">
    <property type="entry name" value="Aldolase class I"/>
    <property type="match status" value="1"/>
</dbReference>
<keyword evidence="4 10" id="KW-0479">Metal-binding</keyword>
<comment type="catalytic activity">
    <reaction evidence="9 10 11">
        <text>2-[(2R,5Z)-2-carboxy-4-methylthiazol-5(2H)-ylidene]ethyl phosphate + 4-amino-2-methyl-5-(diphosphooxymethyl)pyrimidine + 2 H(+) = thiamine phosphate + CO2 + diphosphate</text>
        <dbReference type="Rhea" id="RHEA:47844"/>
        <dbReference type="ChEBI" id="CHEBI:15378"/>
        <dbReference type="ChEBI" id="CHEBI:16526"/>
        <dbReference type="ChEBI" id="CHEBI:33019"/>
        <dbReference type="ChEBI" id="CHEBI:37575"/>
        <dbReference type="ChEBI" id="CHEBI:57841"/>
        <dbReference type="ChEBI" id="CHEBI:62899"/>
        <dbReference type="EC" id="2.5.1.3"/>
    </reaction>
</comment>
<feature type="binding site" evidence="10">
    <location>
        <begin position="144"/>
        <end position="146"/>
    </location>
    <ligand>
        <name>2-[(2R,5Z)-2-carboxy-4-methylthiazol-5(2H)-ylidene]ethyl phosphate</name>
        <dbReference type="ChEBI" id="CHEBI:62899"/>
    </ligand>
</feature>
<comment type="similarity">
    <text evidence="10 11">Belongs to the thiamine-phosphate synthase family.</text>
</comment>
<protein>
    <recommendedName>
        <fullName evidence="10">Thiamine-phosphate synthase</fullName>
        <shortName evidence="10">TP synthase</shortName>
        <shortName evidence="10">TPS</shortName>
        <ecNumber evidence="10">2.5.1.3</ecNumber>
    </recommendedName>
    <alternativeName>
        <fullName evidence="10">Thiamine-phosphate pyrophosphorylase</fullName>
        <shortName evidence="10">TMP pyrophosphorylase</shortName>
        <shortName evidence="10">TMP-PPase</shortName>
    </alternativeName>
</protein>
<feature type="binding site" evidence="10">
    <location>
        <position position="80"/>
    </location>
    <ligand>
        <name>Mg(2+)</name>
        <dbReference type="ChEBI" id="CHEBI:18420"/>
    </ligand>
</feature>
<evidence type="ECO:0000256" key="5">
    <source>
        <dbReference type="ARBA" id="ARBA00022842"/>
    </source>
</evidence>
<dbReference type="KEGG" id="doa:AXF15_10045"/>
<evidence type="ECO:0000259" key="13">
    <source>
        <dbReference type="Pfam" id="PF02581"/>
    </source>
</evidence>
<dbReference type="NCBIfam" id="TIGR00693">
    <property type="entry name" value="thiE"/>
    <property type="match status" value="1"/>
</dbReference>
<dbReference type="GO" id="GO:0005737">
    <property type="term" value="C:cytoplasm"/>
    <property type="evidence" value="ECO:0007669"/>
    <property type="project" value="TreeGrafter"/>
</dbReference>
<dbReference type="PANTHER" id="PTHR20857">
    <property type="entry name" value="THIAMINE-PHOSPHATE PYROPHOSPHORYLASE"/>
    <property type="match status" value="1"/>
</dbReference>
<comment type="catalytic activity">
    <reaction evidence="7 10 11">
        <text>4-methyl-5-(2-phosphooxyethyl)-thiazole + 4-amino-2-methyl-5-(diphosphooxymethyl)pyrimidine + H(+) = thiamine phosphate + diphosphate</text>
        <dbReference type="Rhea" id="RHEA:22328"/>
        <dbReference type="ChEBI" id="CHEBI:15378"/>
        <dbReference type="ChEBI" id="CHEBI:33019"/>
        <dbReference type="ChEBI" id="CHEBI:37575"/>
        <dbReference type="ChEBI" id="CHEBI:57841"/>
        <dbReference type="ChEBI" id="CHEBI:58296"/>
        <dbReference type="EC" id="2.5.1.3"/>
    </reaction>
</comment>
<reference evidence="15" key="1">
    <citation type="submission" date="2016-02" db="EMBL/GenBank/DDBJ databases">
        <authorList>
            <person name="Holder M.E."/>
            <person name="Ajami N.J."/>
            <person name="Petrosino J.F."/>
        </authorList>
    </citation>
    <scope>NUCLEOTIDE SEQUENCE [LARGE SCALE GENOMIC DNA]</scope>
    <source>
        <strain evidence="15">DSM 12838</strain>
    </source>
</reference>
<keyword evidence="3 10" id="KW-0808">Transferase</keyword>
<dbReference type="GO" id="GO:0000287">
    <property type="term" value="F:magnesium ion binding"/>
    <property type="evidence" value="ECO:0007669"/>
    <property type="project" value="UniProtKB-UniRule"/>
</dbReference>
<dbReference type="CDD" id="cd00564">
    <property type="entry name" value="TMP_TenI"/>
    <property type="match status" value="1"/>
</dbReference>
<dbReference type="InterPro" id="IPR022998">
    <property type="entry name" value="ThiamineP_synth_TenI"/>
</dbReference>
<keyword evidence="15" id="KW-1185">Reference proteome</keyword>
<accession>A0A0X8JRW9</accession>
<feature type="domain" description="Thiamine phosphate synthase/TenI" evidence="13">
    <location>
        <begin position="17"/>
        <end position="198"/>
    </location>
</feature>
<feature type="binding site" evidence="10">
    <location>
        <position position="118"/>
    </location>
    <ligand>
        <name>4-amino-2-methyl-5-(diphosphooxymethyl)pyrimidine</name>
        <dbReference type="ChEBI" id="CHEBI:57841"/>
    </ligand>
</feature>
<feature type="binding site" evidence="10">
    <location>
        <position position="147"/>
    </location>
    <ligand>
        <name>4-amino-2-methyl-5-(diphosphooxymethyl)pyrimidine</name>
        <dbReference type="ChEBI" id="CHEBI:57841"/>
    </ligand>
</feature>
<dbReference type="FunFam" id="3.20.20.70:FF:000096">
    <property type="entry name" value="Thiamine-phosphate synthase"/>
    <property type="match status" value="1"/>
</dbReference>
<dbReference type="EMBL" id="CP014230">
    <property type="protein sequence ID" value="AMD93403.1"/>
    <property type="molecule type" value="Genomic_DNA"/>
</dbReference>
<dbReference type="OrthoDB" id="9810880at2"/>
<comment type="function">
    <text evidence="1 10">Condenses 4-methyl-5-(beta-hydroxyethyl)thiazole monophosphate (THZ-P) and 2-methyl-4-amino-5-hydroxymethyl pyrimidine pyrophosphate (HMP-PP) to form thiamine monophosphate (TMP).</text>
</comment>
<dbReference type="HAMAP" id="MF_00097">
    <property type="entry name" value="TMP_synthase"/>
    <property type="match status" value="1"/>
</dbReference>
<comment type="cofactor">
    <cofactor evidence="10">
        <name>Mg(2+)</name>
        <dbReference type="ChEBI" id="CHEBI:18420"/>
    </cofactor>
    <text evidence="10">Binds 1 Mg(2+) ion per subunit.</text>
</comment>
<evidence type="ECO:0000256" key="4">
    <source>
        <dbReference type="ARBA" id="ARBA00022723"/>
    </source>
</evidence>
<feature type="binding site" evidence="10">
    <location>
        <begin position="195"/>
        <end position="196"/>
    </location>
    <ligand>
        <name>2-[(2R,5Z)-2-carboxy-4-methylthiazol-5(2H)-ylidene]ethyl phosphate</name>
        <dbReference type="ChEBI" id="CHEBI:62899"/>
    </ligand>
</feature>
<dbReference type="RefSeq" id="WP_066606845.1">
    <property type="nucleotide sequence ID" value="NZ_CP014230.1"/>
</dbReference>
<evidence type="ECO:0000256" key="12">
    <source>
        <dbReference type="RuleBase" id="RU004253"/>
    </source>
</evidence>
<proteinExistence type="inferred from homology"/>
<keyword evidence="5 10" id="KW-0460">Magnesium</keyword>
<feature type="binding site" evidence="10">
    <location>
        <position position="79"/>
    </location>
    <ligand>
        <name>4-amino-2-methyl-5-(diphosphooxymethyl)pyrimidine</name>
        <dbReference type="ChEBI" id="CHEBI:57841"/>
    </ligand>
</feature>
<feature type="binding site" evidence="10">
    <location>
        <begin position="47"/>
        <end position="51"/>
    </location>
    <ligand>
        <name>4-amino-2-methyl-5-(diphosphooxymethyl)pyrimidine</name>
        <dbReference type="ChEBI" id="CHEBI:57841"/>
    </ligand>
</feature>
<evidence type="ECO:0000256" key="1">
    <source>
        <dbReference type="ARBA" id="ARBA00003814"/>
    </source>
</evidence>
<evidence type="ECO:0000256" key="10">
    <source>
        <dbReference type="HAMAP-Rule" id="MF_00097"/>
    </source>
</evidence>
<dbReference type="STRING" id="888061.AXF15_10045"/>
<keyword evidence="6 10" id="KW-0784">Thiamine biosynthesis</keyword>
<evidence type="ECO:0000313" key="14">
    <source>
        <dbReference type="EMBL" id="AMD93403.1"/>
    </source>
</evidence>
<dbReference type="SUPFAM" id="SSF51391">
    <property type="entry name" value="Thiamin phosphate synthase"/>
    <property type="match status" value="1"/>
</dbReference>
<name>A0A0X8JRW9_9BACT</name>
<dbReference type="InterPro" id="IPR013785">
    <property type="entry name" value="Aldolase_TIM"/>
</dbReference>
<dbReference type="GO" id="GO:0009229">
    <property type="term" value="P:thiamine diphosphate biosynthetic process"/>
    <property type="evidence" value="ECO:0007669"/>
    <property type="project" value="UniProtKB-UniRule"/>
</dbReference>
<evidence type="ECO:0000256" key="8">
    <source>
        <dbReference type="ARBA" id="ARBA00047851"/>
    </source>
</evidence>
<dbReference type="PANTHER" id="PTHR20857:SF15">
    <property type="entry name" value="THIAMINE-PHOSPHATE SYNTHASE"/>
    <property type="match status" value="1"/>
</dbReference>